<gene>
    <name evidence="1" type="ORF">K3G42_007726</name>
</gene>
<evidence type="ECO:0000313" key="2">
    <source>
        <dbReference type="Proteomes" id="UP000827872"/>
    </source>
</evidence>
<dbReference type="EMBL" id="CM037628">
    <property type="protein sequence ID" value="KAH7996543.1"/>
    <property type="molecule type" value="Genomic_DNA"/>
</dbReference>
<proteinExistence type="predicted"/>
<dbReference type="Proteomes" id="UP000827872">
    <property type="component" value="Linkage Group LG15"/>
</dbReference>
<organism evidence="1 2">
    <name type="scientific">Sphaerodactylus townsendi</name>
    <dbReference type="NCBI Taxonomy" id="933632"/>
    <lineage>
        <taxon>Eukaryota</taxon>
        <taxon>Metazoa</taxon>
        <taxon>Chordata</taxon>
        <taxon>Craniata</taxon>
        <taxon>Vertebrata</taxon>
        <taxon>Euteleostomi</taxon>
        <taxon>Lepidosauria</taxon>
        <taxon>Squamata</taxon>
        <taxon>Bifurcata</taxon>
        <taxon>Gekkota</taxon>
        <taxon>Sphaerodactylidae</taxon>
        <taxon>Sphaerodactylus</taxon>
    </lineage>
</organism>
<evidence type="ECO:0000313" key="1">
    <source>
        <dbReference type="EMBL" id="KAH7996543.1"/>
    </source>
</evidence>
<keyword evidence="2" id="KW-1185">Reference proteome</keyword>
<accession>A0ACB8EVK2</accession>
<comment type="caution">
    <text evidence="1">The sequence shown here is derived from an EMBL/GenBank/DDBJ whole genome shotgun (WGS) entry which is preliminary data.</text>
</comment>
<sequence>MSSALLLGPCWLRRGESKSGGSRSAAQGGHGSRPRKGQAASGGYQAEETQGAERKSAAPTRVDPARCPLRQVQKRKLKDAYFPCSEATGIRSGRKRKLSTRSGDKGGKKIKAGSHKRELQSQASGRKVKLQSKVAVLIREGASSNSPPGVEWTAPSGVLALNCPALQDGRGPTLQVRQAQELIQATNQILHPQQAFNPPWASLLNHRTSPTRSEMHLYLKKLHTQERAVEEVKLAIKPYYQKKEITKDEYKDILRKAVHKICHSKSGEINPVKVNNLVKAYVQRYKYFRKHGRKMDEEPGPPKEMGGLDKSGLPMPPL</sequence>
<reference evidence="1" key="1">
    <citation type="submission" date="2021-08" db="EMBL/GenBank/DDBJ databases">
        <title>The first chromosome-level gecko genome reveals the dynamic sex chromosomes of Neotropical dwarf geckos (Sphaerodactylidae: Sphaerodactylus).</title>
        <authorList>
            <person name="Pinto B.J."/>
            <person name="Keating S.E."/>
            <person name="Gamble T."/>
        </authorList>
    </citation>
    <scope>NUCLEOTIDE SEQUENCE</scope>
    <source>
        <strain evidence="1">TG3544</strain>
    </source>
</reference>
<name>A0ACB8EVK2_9SAUR</name>
<protein>
    <submittedName>
        <fullName evidence="1">Uncharacterized protein</fullName>
    </submittedName>
</protein>